<dbReference type="GO" id="GO:0016887">
    <property type="term" value="F:ATP hydrolysis activity"/>
    <property type="evidence" value="ECO:0007669"/>
    <property type="project" value="InterPro"/>
</dbReference>
<evidence type="ECO:0000256" key="4">
    <source>
        <dbReference type="ARBA" id="ARBA00022475"/>
    </source>
</evidence>
<evidence type="ECO:0000256" key="8">
    <source>
        <dbReference type="SAM" id="MobiDB-lite"/>
    </source>
</evidence>
<dbReference type="PROSITE" id="PS00211">
    <property type="entry name" value="ABC_TRANSPORTER_1"/>
    <property type="match status" value="1"/>
</dbReference>
<dbReference type="GO" id="GO:0005524">
    <property type="term" value="F:ATP binding"/>
    <property type="evidence" value="ECO:0007669"/>
    <property type="project" value="UniProtKB-KW"/>
</dbReference>
<evidence type="ECO:0000256" key="2">
    <source>
        <dbReference type="ARBA" id="ARBA00005417"/>
    </source>
</evidence>
<dbReference type="InterPro" id="IPR003593">
    <property type="entry name" value="AAA+_ATPase"/>
</dbReference>
<dbReference type="NCBIfam" id="TIGR01727">
    <property type="entry name" value="oligo_HPY"/>
    <property type="match status" value="1"/>
</dbReference>
<keyword evidence="7" id="KW-0472">Membrane</keyword>
<gene>
    <name evidence="10" type="ORF">DXC81_02220</name>
</gene>
<comment type="subcellular location">
    <subcellularLocation>
        <location evidence="1">Cell membrane</location>
        <topology evidence="1">Peripheral membrane protein</topology>
    </subcellularLocation>
</comment>
<dbReference type="EMBL" id="QSRJ01000002">
    <property type="protein sequence ID" value="RGL11632.1"/>
    <property type="molecule type" value="Genomic_DNA"/>
</dbReference>
<evidence type="ECO:0000313" key="11">
    <source>
        <dbReference type="Proteomes" id="UP000260943"/>
    </source>
</evidence>
<comment type="caution">
    <text evidence="10">The sequence shown here is derived from an EMBL/GenBank/DDBJ whole genome shotgun (WGS) entry which is preliminary data.</text>
</comment>
<dbReference type="Gene3D" id="3.40.50.300">
    <property type="entry name" value="P-loop containing nucleotide triphosphate hydrolases"/>
    <property type="match status" value="1"/>
</dbReference>
<dbReference type="InterPro" id="IPR027417">
    <property type="entry name" value="P-loop_NTPase"/>
</dbReference>
<keyword evidence="6 10" id="KW-0067">ATP-binding</keyword>
<accession>A0A3E4QWQ7</accession>
<dbReference type="InterPro" id="IPR017871">
    <property type="entry name" value="ABC_transporter-like_CS"/>
</dbReference>
<dbReference type="Proteomes" id="UP000260943">
    <property type="component" value="Unassembled WGS sequence"/>
</dbReference>
<organism evidence="10 11">
    <name type="scientific">Collinsella tanakaei</name>
    <dbReference type="NCBI Taxonomy" id="626935"/>
    <lineage>
        <taxon>Bacteria</taxon>
        <taxon>Bacillati</taxon>
        <taxon>Actinomycetota</taxon>
        <taxon>Coriobacteriia</taxon>
        <taxon>Coriobacteriales</taxon>
        <taxon>Coriobacteriaceae</taxon>
        <taxon>Collinsella</taxon>
    </lineage>
</organism>
<evidence type="ECO:0000256" key="3">
    <source>
        <dbReference type="ARBA" id="ARBA00022448"/>
    </source>
</evidence>
<dbReference type="SMART" id="SM00382">
    <property type="entry name" value="AAA"/>
    <property type="match status" value="1"/>
</dbReference>
<feature type="region of interest" description="Disordered" evidence="8">
    <location>
        <begin position="350"/>
        <end position="377"/>
    </location>
</feature>
<protein>
    <submittedName>
        <fullName evidence="10">ABC transporter ATP-binding protein</fullName>
    </submittedName>
</protein>
<dbReference type="GO" id="GO:0015833">
    <property type="term" value="P:peptide transport"/>
    <property type="evidence" value="ECO:0007669"/>
    <property type="project" value="InterPro"/>
</dbReference>
<evidence type="ECO:0000256" key="7">
    <source>
        <dbReference type="ARBA" id="ARBA00023136"/>
    </source>
</evidence>
<name>A0A3E4QWQ7_9ACTN</name>
<dbReference type="PROSITE" id="PS50893">
    <property type="entry name" value="ABC_TRANSPORTER_2"/>
    <property type="match status" value="1"/>
</dbReference>
<feature type="domain" description="ABC transporter" evidence="9">
    <location>
        <begin position="24"/>
        <end position="275"/>
    </location>
</feature>
<evidence type="ECO:0000256" key="5">
    <source>
        <dbReference type="ARBA" id="ARBA00022741"/>
    </source>
</evidence>
<dbReference type="RefSeq" id="WP_117678983.1">
    <property type="nucleotide sequence ID" value="NZ_CAJJKC010000003.1"/>
</dbReference>
<evidence type="ECO:0000259" key="9">
    <source>
        <dbReference type="PROSITE" id="PS50893"/>
    </source>
</evidence>
<dbReference type="InterPro" id="IPR013563">
    <property type="entry name" value="Oligopep_ABC_C"/>
</dbReference>
<dbReference type="PANTHER" id="PTHR43297">
    <property type="entry name" value="OLIGOPEPTIDE TRANSPORT ATP-BINDING PROTEIN APPD"/>
    <property type="match status" value="1"/>
</dbReference>
<reference evidence="10 11" key="1">
    <citation type="submission" date="2018-08" db="EMBL/GenBank/DDBJ databases">
        <title>A genome reference for cultivated species of the human gut microbiota.</title>
        <authorList>
            <person name="Zou Y."/>
            <person name="Xue W."/>
            <person name="Luo G."/>
        </authorList>
    </citation>
    <scope>NUCLEOTIDE SEQUENCE [LARGE SCALE GENOMIC DNA]</scope>
    <source>
        <strain evidence="10 11">TF08-14</strain>
    </source>
</reference>
<evidence type="ECO:0000313" key="10">
    <source>
        <dbReference type="EMBL" id="RGL11632.1"/>
    </source>
</evidence>
<evidence type="ECO:0000256" key="1">
    <source>
        <dbReference type="ARBA" id="ARBA00004202"/>
    </source>
</evidence>
<dbReference type="AlphaFoldDB" id="A0A3E4QWQ7"/>
<comment type="similarity">
    <text evidence="2">Belongs to the ABC transporter superfamily.</text>
</comment>
<dbReference type="GO" id="GO:0005886">
    <property type="term" value="C:plasma membrane"/>
    <property type="evidence" value="ECO:0007669"/>
    <property type="project" value="UniProtKB-SubCell"/>
</dbReference>
<keyword evidence="3" id="KW-0813">Transport</keyword>
<dbReference type="InterPro" id="IPR003439">
    <property type="entry name" value="ABC_transporter-like_ATP-bd"/>
</dbReference>
<dbReference type="FunFam" id="3.40.50.300:FF:000016">
    <property type="entry name" value="Oligopeptide ABC transporter ATP-binding component"/>
    <property type="match status" value="1"/>
</dbReference>
<dbReference type="PANTHER" id="PTHR43297:SF2">
    <property type="entry name" value="DIPEPTIDE TRANSPORT ATP-BINDING PROTEIN DPPD"/>
    <property type="match status" value="1"/>
</dbReference>
<evidence type="ECO:0000256" key="6">
    <source>
        <dbReference type="ARBA" id="ARBA00022840"/>
    </source>
</evidence>
<dbReference type="Pfam" id="PF08352">
    <property type="entry name" value="oligo_HPY"/>
    <property type="match status" value="1"/>
</dbReference>
<dbReference type="CDD" id="cd03257">
    <property type="entry name" value="ABC_NikE_OppD_transporters"/>
    <property type="match status" value="1"/>
</dbReference>
<keyword evidence="5" id="KW-0547">Nucleotide-binding</keyword>
<sequence>MKKKSNKNYVDLKTQPIPEGQHLLEVDNLKMYFHTEDGIVHAVDGVSYTLDRGETLGVVGESGSGKSVTAMTIMGLISMPPGHIEGGRVMYRGRSLLDMSEEEMQHIRGNDIAMIFQDPMTSLNPVYKIGKQVGEGLRLHRGYTKEQALKRATELLDLVGIPEPEKRVNEYPHQFSGGMRQRVMIAMALACDPDILIADEPTTALDVTIQAQIIELMQEMQEKNGNAIVMITHDLGVVADIADKIMVMYAGRPVEFGSADEIFYDSRHPYTWGLIRSIPEQAVDEKKPLTPIDGNPPSLMNLPKGCPFAPRCPYAKEICHEKLPEHYTTSTGHYSACHFAGDDEFVKKNAPDTSRSRGKIATGTPDVLDPSVIGGRA</sequence>
<proteinExistence type="inferred from homology"/>
<dbReference type="SUPFAM" id="SSF52540">
    <property type="entry name" value="P-loop containing nucleoside triphosphate hydrolases"/>
    <property type="match status" value="1"/>
</dbReference>
<keyword evidence="4" id="KW-1003">Cell membrane</keyword>
<dbReference type="Pfam" id="PF00005">
    <property type="entry name" value="ABC_tran"/>
    <property type="match status" value="1"/>
</dbReference>
<dbReference type="InterPro" id="IPR050388">
    <property type="entry name" value="ABC_Ni/Peptide_Import"/>
</dbReference>